<comment type="subcellular location">
    <subcellularLocation>
        <location evidence="17">Postsynaptic cell membrane</location>
        <topology evidence="17">Multi-pass membrane protein</topology>
    </subcellularLocation>
</comment>
<evidence type="ECO:0000256" key="10">
    <source>
        <dbReference type="ARBA" id="ARBA00023170"/>
    </source>
</evidence>
<dbReference type="InterPro" id="IPR002289">
    <property type="entry name" value="GABAAb_rcpt"/>
</dbReference>
<evidence type="ECO:0000256" key="14">
    <source>
        <dbReference type="ARBA" id="ARBA00023257"/>
    </source>
</evidence>
<dbReference type="AlphaFoldDB" id="A0A3B3TZC5"/>
<protein>
    <submittedName>
        <fullName evidence="21">Gamma-aminobutyric acid type A receptor subunit beta4</fullName>
    </submittedName>
</protein>
<evidence type="ECO:0000259" key="20">
    <source>
        <dbReference type="Pfam" id="PF02932"/>
    </source>
</evidence>
<dbReference type="GO" id="GO:0004890">
    <property type="term" value="F:GABA-A receptor activity"/>
    <property type="evidence" value="ECO:0007669"/>
    <property type="project" value="InterPro"/>
</dbReference>
<keyword evidence="11" id="KW-0869">Chloride channel</keyword>
<dbReference type="PRINTS" id="PR00253">
    <property type="entry name" value="GABAARECEPTR"/>
</dbReference>
<dbReference type="PRINTS" id="PR01160">
    <property type="entry name" value="GABAARBETA"/>
</dbReference>
<keyword evidence="8 18" id="KW-0472">Membrane</keyword>
<dbReference type="FunFam" id="2.70.170.10:FF:000004">
    <property type="entry name" value="Gamma-aminobutyric acid receptor subunit beta-2 isoform A"/>
    <property type="match status" value="1"/>
</dbReference>
<keyword evidence="10" id="KW-0675">Receptor</keyword>
<evidence type="ECO:0000256" key="5">
    <source>
        <dbReference type="ARBA" id="ARBA00022989"/>
    </source>
</evidence>
<dbReference type="GO" id="GO:0005254">
    <property type="term" value="F:chloride channel activity"/>
    <property type="evidence" value="ECO:0007669"/>
    <property type="project" value="UniProtKB-KW"/>
</dbReference>
<keyword evidence="15" id="KW-1071">Ligand-gated ion channel</keyword>
<evidence type="ECO:0000256" key="13">
    <source>
        <dbReference type="ARBA" id="ARBA00023214"/>
    </source>
</evidence>
<keyword evidence="4 18" id="KW-0732">Signal</keyword>
<dbReference type="SUPFAM" id="SSF63712">
    <property type="entry name" value="Nicotinic receptor ligand binding domain-like"/>
    <property type="match status" value="1"/>
</dbReference>
<dbReference type="Gene3D" id="1.20.58.390">
    <property type="entry name" value="Neurotransmitter-gated ion-channel transmembrane domain"/>
    <property type="match status" value="1"/>
</dbReference>
<dbReference type="FunFam" id="1.20.58.390:FF:000004">
    <property type="entry name" value="Gamma-aminobutyric acid receptor subunit beta-2 isoform A"/>
    <property type="match status" value="1"/>
</dbReference>
<evidence type="ECO:0000256" key="6">
    <source>
        <dbReference type="ARBA" id="ARBA00023018"/>
    </source>
</evidence>
<dbReference type="GO" id="GO:0005230">
    <property type="term" value="F:extracellular ligand-gated monoatomic ion channel activity"/>
    <property type="evidence" value="ECO:0007669"/>
    <property type="project" value="InterPro"/>
</dbReference>
<dbReference type="InterPro" id="IPR036719">
    <property type="entry name" value="Neuro-gated_channel_TM_sf"/>
</dbReference>
<dbReference type="InterPro" id="IPR018000">
    <property type="entry name" value="Neurotransmitter_ion_chnl_CS"/>
</dbReference>
<evidence type="ECO:0000256" key="16">
    <source>
        <dbReference type="ARBA" id="ARBA00023303"/>
    </source>
</evidence>
<dbReference type="InterPro" id="IPR036734">
    <property type="entry name" value="Neur_chan_lig-bd_sf"/>
</dbReference>
<evidence type="ECO:0000256" key="8">
    <source>
        <dbReference type="ARBA" id="ARBA00023136"/>
    </source>
</evidence>
<dbReference type="CDD" id="cd19053">
    <property type="entry name" value="LGIC_TM_GABAAR_beta"/>
    <property type="match status" value="1"/>
</dbReference>
<keyword evidence="13" id="KW-0868">Chloride</keyword>
<feature type="transmembrane region" description="Helical" evidence="18">
    <location>
        <begin position="443"/>
        <end position="460"/>
    </location>
</feature>
<keyword evidence="14" id="KW-0628">Postsynaptic cell membrane</keyword>
<evidence type="ECO:0000256" key="18">
    <source>
        <dbReference type="RuleBase" id="RU000687"/>
    </source>
</evidence>
<keyword evidence="16 18" id="KW-0407">Ion channel</keyword>
<keyword evidence="22" id="KW-1185">Reference proteome</keyword>
<dbReference type="Ensembl" id="ENSPLAT00000007495.1">
    <property type="protein sequence ID" value="ENSPLAP00000005701.1"/>
    <property type="gene ID" value="ENSPLAG00000007677.1"/>
</dbReference>
<dbReference type="GO" id="GO:0045211">
    <property type="term" value="C:postsynaptic membrane"/>
    <property type="evidence" value="ECO:0007669"/>
    <property type="project" value="UniProtKB-SubCell"/>
</dbReference>
<feature type="chain" id="PRO_5022267073" evidence="18">
    <location>
        <begin position="24"/>
        <end position="462"/>
    </location>
</feature>
<evidence type="ECO:0000256" key="11">
    <source>
        <dbReference type="ARBA" id="ARBA00023173"/>
    </source>
</evidence>
<feature type="transmembrane region" description="Helical" evidence="18">
    <location>
        <begin position="240"/>
        <end position="262"/>
    </location>
</feature>
<evidence type="ECO:0000256" key="15">
    <source>
        <dbReference type="ARBA" id="ARBA00023286"/>
    </source>
</evidence>
<sequence length="462" mass="52699">MWQIALRGYPGLLIIGLVVSALSSSNESTGMSVAKTTVDKLLKGYDIRLRPDFGGPPVIVGMSINIASIDSISEVNMDYTITMYFQQSWRDKRLAYGELKLNLTLDNRVADQLWLPDTYFLNDKKSFLHGVTVKNRMIRLHPDGTVLYGLRITTTAACMMDLRRYPLDEQNCTLEIESYGYTTDDIVFFWEGDDKAVTGVKELELPQFSIVDVRLVSREVRFTTGSYPRLSLSFRIKRNIGYFILQTYMPSILITILSWVSFWINYDASAARVALGVTTVLTMTTINTHLRETLPKIPYVKAIDVYLMGCFVFVFLALLEYAFVNYVFFGRGPAQQKKINERLGKVDAYGNILLTTLDMNNEVMPSDVGSSVSDSRNSVMSFDSSGVQFRKPMVPRDGYGHHSLDRSAMRSRANCRLRRRSSKLKLKIPNLSDVSTIDKWSRVIFPITFGFFNLIYWLYYVN</sequence>
<dbReference type="GO" id="GO:1902711">
    <property type="term" value="C:GABA-A receptor complex"/>
    <property type="evidence" value="ECO:0007669"/>
    <property type="project" value="UniProtKB-ARBA"/>
</dbReference>
<dbReference type="STRING" id="48699.ENSPLAP00000005701"/>
<dbReference type="InterPro" id="IPR006029">
    <property type="entry name" value="Neurotrans-gated_channel_TM"/>
</dbReference>
<evidence type="ECO:0000256" key="7">
    <source>
        <dbReference type="ARBA" id="ARBA00023065"/>
    </source>
</evidence>
<dbReference type="InterPro" id="IPR006201">
    <property type="entry name" value="Neur_channel"/>
</dbReference>
<keyword evidence="9" id="KW-1015">Disulfide bond</keyword>
<dbReference type="Gene3D" id="2.70.170.10">
    <property type="entry name" value="Neurotransmitter-gated ion-channel ligand-binding domain"/>
    <property type="match status" value="1"/>
</dbReference>
<reference evidence="21" key="2">
    <citation type="submission" date="2025-09" db="UniProtKB">
        <authorList>
            <consortium name="Ensembl"/>
        </authorList>
    </citation>
    <scope>IDENTIFICATION</scope>
</reference>
<dbReference type="GO" id="GO:0007268">
    <property type="term" value="P:chemical synaptic transmission"/>
    <property type="evidence" value="ECO:0007669"/>
    <property type="project" value="UniProtKB-ARBA"/>
</dbReference>
<dbReference type="InterPro" id="IPR006202">
    <property type="entry name" value="Neur_chan_lig-bd"/>
</dbReference>
<comment type="similarity">
    <text evidence="18">Belongs to the ligand-gated ion channel (TC 1.A.9) family.</text>
</comment>
<dbReference type="NCBIfam" id="TIGR00860">
    <property type="entry name" value="LIC"/>
    <property type="match status" value="1"/>
</dbReference>
<keyword evidence="5 18" id="KW-1133">Transmembrane helix</keyword>
<reference evidence="21" key="1">
    <citation type="submission" date="2025-08" db="UniProtKB">
        <authorList>
            <consortium name="Ensembl"/>
        </authorList>
    </citation>
    <scope>IDENTIFICATION</scope>
</reference>
<organism evidence="21 22">
    <name type="scientific">Poecilia latipinna</name>
    <name type="common">sailfin molly</name>
    <dbReference type="NCBI Taxonomy" id="48699"/>
    <lineage>
        <taxon>Eukaryota</taxon>
        <taxon>Metazoa</taxon>
        <taxon>Chordata</taxon>
        <taxon>Craniata</taxon>
        <taxon>Vertebrata</taxon>
        <taxon>Euteleostomi</taxon>
        <taxon>Actinopterygii</taxon>
        <taxon>Neopterygii</taxon>
        <taxon>Teleostei</taxon>
        <taxon>Neoteleostei</taxon>
        <taxon>Acanthomorphata</taxon>
        <taxon>Ovalentaria</taxon>
        <taxon>Atherinomorphae</taxon>
        <taxon>Cyprinodontiformes</taxon>
        <taxon>Poeciliidae</taxon>
        <taxon>Poeciliinae</taxon>
        <taxon>Poecilia</taxon>
    </lineage>
</organism>
<name>A0A3B3TZC5_9TELE</name>
<evidence type="ECO:0000256" key="1">
    <source>
        <dbReference type="ARBA" id="ARBA00022448"/>
    </source>
</evidence>
<dbReference type="GeneTree" id="ENSGT00940000164188"/>
<evidence type="ECO:0000256" key="2">
    <source>
        <dbReference type="ARBA" id="ARBA00022475"/>
    </source>
</evidence>
<evidence type="ECO:0000313" key="21">
    <source>
        <dbReference type="Ensembl" id="ENSPLAP00000005701.1"/>
    </source>
</evidence>
<dbReference type="SUPFAM" id="SSF90112">
    <property type="entry name" value="Neurotransmitter-gated ion-channel transmembrane pore"/>
    <property type="match status" value="1"/>
</dbReference>
<feature type="domain" description="Neurotransmitter-gated ion-channel ligand-binding" evidence="19">
    <location>
        <begin position="36"/>
        <end position="239"/>
    </location>
</feature>
<keyword evidence="7 18" id="KW-0406">Ion transport</keyword>
<dbReference type="InterPro" id="IPR006028">
    <property type="entry name" value="GABAA/Glycine_rcpt"/>
</dbReference>
<evidence type="ECO:0000313" key="22">
    <source>
        <dbReference type="Proteomes" id="UP000261500"/>
    </source>
</evidence>
<keyword evidence="1 18" id="KW-0813">Transport</keyword>
<proteinExistence type="inferred from homology"/>
<evidence type="ECO:0000256" key="3">
    <source>
        <dbReference type="ARBA" id="ARBA00022692"/>
    </source>
</evidence>
<keyword evidence="2" id="KW-1003">Cell membrane</keyword>
<dbReference type="Proteomes" id="UP000261500">
    <property type="component" value="Unplaced"/>
</dbReference>
<dbReference type="InterPro" id="IPR038050">
    <property type="entry name" value="Neuro_actylchol_rec"/>
</dbReference>
<evidence type="ECO:0000256" key="17">
    <source>
        <dbReference type="ARBA" id="ARBA00034104"/>
    </source>
</evidence>
<dbReference type="PROSITE" id="PS00236">
    <property type="entry name" value="NEUROTR_ION_CHANNEL"/>
    <property type="match status" value="1"/>
</dbReference>
<dbReference type="GO" id="GO:0034707">
    <property type="term" value="C:chloride channel complex"/>
    <property type="evidence" value="ECO:0007669"/>
    <property type="project" value="UniProtKB-KW"/>
</dbReference>
<dbReference type="PRINTS" id="PR00252">
    <property type="entry name" value="NRIONCHANNEL"/>
</dbReference>
<evidence type="ECO:0000256" key="9">
    <source>
        <dbReference type="ARBA" id="ARBA00023157"/>
    </source>
</evidence>
<dbReference type="Pfam" id="PF02931">
    <property type="entry name" value="Neur_chan_LBD"/>
    <property type="match status" value="1"/>
</dbReference>
<accession>A0A3B3TZC5</accession>
<keyword evidence="3 18" id="KW-0812">Transmembrane</keyword>
<evidence type="ECO:0000256" key="4">
    <source>
        <dbReference type="ARBA" id="ARBA00022729"/>
    </source>
</evidence>
<evidence type="ECO:0000259" key="19">
    <source>
        <dbReference type="Pfam" id="PF02931"/>
    </source>
</evidence>
<keyword evidence="6" id="KW-0770">Synapse</keyword>
<dbReference type="PANTHER" id="PTHR18945">
    <property type="entry name" value="NEUROTRANSMITTER GATED ION CHANNEL"/>
    <property type="match status" value="1"/>
</dbReference>
<dbReference type="Pfam" id="PF02932">
    <property type="entry name" value="Neur_chan_memb"/>
    <property type="match status" value="1"/>
</dbReference>
<keyword evidence="12" id="KW-0325">Glycoprotein</keyword>
<feature type="domain" description="Neurotransmitter-gated ion-channel transmembrane" evidence="20">
    <location>
        <begin position="247"/>
        <end position="457"/>
    </location>
</feature>
<feature type="transmembrane region" description="Helical" evidence="18">
    <location>
        <begin position="306"/>
        <end position="329"/>
    </location>
</feature>
<evidence type="ECO:0000256" key="12">
    <source>
        <dbReference type="ARBA" id="ARBA00023180"/>
    </source>
</evidence>
<feature type="signal peptide" evidence="18">
    <location>
        <begin position="1"/>
        <end position="23"/>
    </location>
</feature>
<feature type="transmembrane region" description="Helical" evidence="18">
    <location>
        <begin position="269"/>
        <end position="286"/>
    </location>
</feature>